<dbReference type="GO" id="GO:0045910">
    <property type="term" value="P:negative regulation of DNA recombination"/>
    <property type="evidence" value="ECO:0007669"/>
    <property type="project" value="TreeGrafter"/>
</dbReference>
<dbReference type="GO" id="GO:0000786">
    <property type="term" value="C:nucleosome"/>
    <property type="evidence" value="ECO:0007669"/>
    <property type="project" value="InterPro"/>
</dbReference>
<dbReference type="InterPro" id="IPR017956">
    <property type="entry name" value="AT_hook_DNA-bd_motif"/>
</dbReference>
<dbReference type="Pfam" id="PF00538">
    <property type="entry name" value="Linker_histone"/>
    <property type="match status" value="1"/>
</dbReference>
<dbReference type="GO" id="GO:0005730">
    <property type="term" value="C:nucleolus"/>
    <property type="evidence" value="ECO:0007669"/>
    <property type="project" value="TreeGrafter"/>
</dbReference>
<feature type="compositionally biased region" description="Basic residues" evidence="4">
    <location>
        <begin position="245"/>
        <end position="254"/>
    </location>
</feature>
<dbReference type="EMBL" id="JABFOF010000001">
    <property type="protein sequence ID" value="KAG2409234.1"/>
    <property type="molecule type" value="Genomic_DNA"/>
</dbReference>
<dbReference type="PANTHER" id="PTHR11467">
    <property type="entry name" value="HISTONE H1"/>
    <property type="match status" value="1"/>
</dbReference>
<feature type="region of interest" description="Disordered" evidence="4">
    <location>
        <begin position="238"/>
        <end position="304"/>
    </location>
</feature>
<accession>A0A8T0LB87</accession>
<dbReference type="GO" id="GO:0031492">
    <property type="term" value="F:nucleosomal DNA binding"/>
    <property type="evidence" value="ECO:0007669"/>
    <property type="project" value="TreeGrafter"/>
</dbReference>
<dbReference type="PANTHER" id="PTHR11467:SF109">
    <property type="entry name" value="H15 DOMAIN-CONTAINING PROTEIN"/>
    <property type="match status" value="1"/>
</dbReference>
<feature type="region of interest" description="Disordered" evidence="4">
    <location>
        <begin position="454"/>
        <end position="473"/>
    </location>
</feature>
<keyword evidence="5" id="KW-0812">Transmembrane</keyword>
<dbReference type="SMART" id="SM00384">
    <property type="entry name" value="AT_hook"/>
    <property type="match status" value="4"/>
</dbReference>
<feature type="region of interest" description="Disordered" evidence="4">
    <location>
        <begin position="525"/>
        <end position="803"/>
    </location>
</feature>
<keyword evidence="2" id="KW-0238">DNA-binding</keyword>
<keyword evidence="5" id="KW-1133">Transmembrane helix</keyword>
<comment type="subcellular location">
    <subcellularLocation>
        <location evidence="1">Nucleus</location>
    </subcellularLocation>
</comment>
<feature type="compositionally biased region" description="Polar residues" evidence="4">
    <location>
        <begin position="626"/>
        <end position="646"/>
    </location>
</feature>
<evidence type="ECO:0000256" key="1">
    <source>
        <dbReference type="ARBA" id="ARBA00004123"/>
    </source>
</evidence>
<dbReference type="AlphaFoldDB" id="A0A8T0LB87"/>
<feature type="compositionally biased region" description="Polar residues" evidence="4">
    <location>
        <begin position="724"/>
        <end position="755"/>
    </location>
</feature>
<evidence type="ECO:0000256" key="4">
    <source>
        <dbReference type="SAM" id="MobiDB-lite"/>
    </source>
</evidence>
<protein>
    <recommendedName>
        <fullName evidence="6">H15 domain-containing protein</fullName>
    </recommendedName>
</protein>
<dbReference type="GO" id="GO:0003690">
    <property type="term" value="F:double-stranded DNA binding"/>
    <property type="evidence" value="ECO:0007669"/>
    <property type="project" value="TreeGrafter"/>
</dbReference>
<proteinExistence type="predicted"/>
<dbReference type="PRINTS" id="PR00929">
    <property type="entry name" value="ATHOOK"/>
</dbReference>
<dbReference type="PROSITE" id="PS51504">
    <property type="entry name" value="H15"/>
    <property type="match status" value="1"/>
</dbReference>
<keyword evidence="5" id="KW-0472">Membrane</keyword>
<name>A0A8T0LB87_PHAAN</name>
<feature type="domain" description="H15" evidence="6">
    <location>
        <begin position="161"/>
        <end position="247"/>
    </location>
</feature>
<feature type="compositionally biased region" description="Basic residues" evidence="4">
    <location>
        <begin position="648"/>
        <end position="659"/>
    </location>
</feature>
<evidence type="ECO:0000256" key="5">
    <source>
        <dbReference type="SAM" id="Phobius"/>
    </source>
</evidence>
<evidence type="ECO:0000256" key="3">
    <source>
        <dbReference type="ARBA" id="ARBA00023242"/>
    </source>
</evidence>
<sequence>MCGIMLVIVGGVMVLLAIGGKCALCWYGSFVFGGLLVMVVVVVVLVRGGVAMISSSYIFYGSRVENAPFQQKIHYTCNTLYVKCHRNLGPTQFSKKTLMRRTNPRPNPHEDSRTTRVMAHLKDSLISQLKKLDPSLSLHSRHSALIERRLRDLFPAFHTPTHPPYALMIRSAILGLEDGSGSTEEAISEYIKREYSDLPWAHARILGLQLENLCEIGEIARVSGWRYVLKVEDEVKEQCEGSEKKNKRGKRRSNKRGETGSAEEECKKGRVLGLGKQIQQHQEVEPQRGLVESQNQDSSVHLETTCSSQPTSLECIPAAANPLSPAQLQQQRPCNGTSESNLDTVDKISGSLSLNVEVCKEDTTLMTVHHHQSKEREPSGFKQIADHEGKSLLPSCDTTVAEQGPNEEKTDERCPSQTQGQATTGGRGRRLHRNANCCNQRIHLHDQAEHLMCSSHSNQKESREAPNFPVNPSHNFGQQYSVPTSQGYLEGTISAEIKLPPTQVQHEVSSDIDLGRLSRIKASSTLGNVHDDQPQHYSEGSSKGNLDEGPMTWDNDQRPPKRGRGRPRKFQTVANCAVGTLLPSDDGNLHEHKPNINEMEKQDQYGGGRGLGRFGRGRGRGRGRSPTLNRKANQFDEQLQQGQSKQLGRGRGRGRRGRPPKPNENPIQYEKQPQQEDQHQQHRRGRGRPPKRNIIDYEAQLSEVQAKEQHVRARGRGRPPKPNQHANQFEDQLQSPSSGRNDNQSLEQKQFSVQSPVRRHESESGEAKSPAKLRQELESKYGSGEVSRSNVEENDNPWRLMPVQRKVQGIDGCWPLRQNQK</sequence>
<dbReference type="Proteomes" id="UP000743370">
    <property type="component" value="Unassembled WGS sequence"/>
</dbReference>
<evidence type="ECO:0000256" key="2">
    <source>
        <dbReference type="ARBA" id="ARBA00023125"/>
    </source>
</evidence>
<feature type="transmembrane region" description="Helical" evidence="5">
    <location>
        <begin position="35"/>
        <end position="60"/>
    </location>
</feature>
<comment type="caution">
    <text evidence="7">The sequence shown here is derived from an EMBL/GenBank/DDBJ whole genome shotgun (WGS) entry which is preliminary data.</text>
</comment>
<organism evidence="7 8">
    <name type="scientific">Phaseolus angularis</name>
    <name type="common">Azuki bean</name>
    <name type="synonym">Vigna angularis</name>
    <dbReference type="NCBI Taxonomy" id="3914"/>
    <lineage>
        <taxon>Eukaryota</taxon>
        <taxon>Viridiplantae</taxon>
        <taxon>Streptophyta</taxon>
        <taxon>Embryophyta</taxon>
        <taxon>Tracheophyta</taxon>
        <taxon>Spermatophyta</taxon>
        <taxon>Magnoliopsida</taxon>
        <taxon>eudicotyledons</taxon>
        <taxon>Gunneridae</taxon>
        <taxon>Pentapetalae</taxon>
        <taxon>rosids</taxon>
        <taxon>fabids</taxon>
        <taxon>Fabales</taxon>
        <taxon>Fabaceae</taxon>
        <taxon>Papilionoideae</taxon>
        <taxon>50 kb inversion clade</taxon>
        <taxon>NPAAA clade</taxon>
        <taxon>indigoferoid/millettioid clade</taxon>
        <taxon>Phaseoleae</taxon>
        <taxon>Vigna</taxon>
    </lineage>
</organism>
<feature type="compositionally biased region" description="Basic residues" evidence="4">
    <location>
        <begin position="681"/>
        <end position="691"/>
    </location>
</feature>
<dbReference type="GO" id="GO:0030261">
    <property type="term" value="P:chromosome condensation"/>
    <property type="evidence" value="ECO:0007669"/>
    <property type="project" value="TreeGrafter"/>
</dbReference>
<evidence type="ECO:0000313" key="8">
    <source>
        <dbReference type="Proteomes" id="UP000743370"/>
    </source>
</evidence>
<evidence type="ECO:0000313" key="7">
    <source>
        <dbReference type="EMBL" id="KAG2409234.1"/>
    </source>
</evidence>
<feature type="compositionally biased region" description="Polar residues" evidence="4">
    <location>
        <begin position="292"/>
        <end position="304"/>
    </location>
</feature>
<evidence type="ECO:0000259" key="6">
    <source>
        <dbReference type="PROSITE" id="PS51504"/>
    </source>
</evidence>
<feature type="compositionally biased region" description="Gly residues" evidence="4">
    <location>
        <begin position="605"/>
        <end position="614"/>
    </location>
</feature>
<dbReference type="InterPro" id="IPR036390">
    <property type="entry name" value="WH_DNA-bd_sf"/>
</dbReference>
<feature type="transmembrane region" description="Helical" evidence="5">
    <location>
        <begin position="6"/>
        <end position="28"/>
    </location>
</feature>
<dbReference type="SUPFAM" id="SSF46785">
    <property type="entry name" value="Winged helix' DNA-binding domain"/>
    <property type="match status" value="1"/>
</dbReference>
<keyword evidence="3" id="KW-0539">Nucleus</keyword>
<dbReference type="InterPro" id="IPR005818">
    <property type="entry name" value="Histone_H1/H5_H15"/>
</dbReference>
<feature type="compositionally biased region" description="Polar residues" evidence="4">
    <location>
        <begin position="535"/>
        <end position="544"/>
    </location>
</feature>
<feature type="region of interest" description="Disordered" evidence="4">
    <location>
        <begin position="390"/>
        <end position="431"/>
    </location>
</feature>
<dbReference type="Gene3D" id="1.10.10.10">
    <property type="entry name" value="Winged helix-like DNA-binding domain superfamily/Winged helix DNA-binding domain"/>
    <property type="match status" value="1"/>
</dbReference>
<feature type="compositionally biased region" description="Basic and acidic residues" evidence="4">
    <location>
        <begin position="587"/>
        <end position="603"/>
    </location>
</feature>
<dbReference type="InterPro" id="IPR036388">
    <property type="entry name" value="WH-like_DNA-bd_sf"/>
</dbReference>
<gene>
    <name evidence="7" type="ORF">HKW66_Vig0040560</name>
</gene>
<reference evidence="7 8" key="1">
    <citation type="submission" date="2020-05" db="EMBL/GenBank/DDBJ databases">
        <title>Vigna angularis (adzuki bean) Var. LongXiaoDou No. 4 denovo assembly.</title>
        <authorList>
            <person name="Xiang H."/>
        </authorList>
    </citation>
    <scope>NUCLEOTIDE SEQUENCE [LARGE SCALE GENOMIC DNA]</scope>
    <source>
        <tissue evidence="7">Leaf</tissue>
    </source>
</reference>
<dbReference type="GO" id="GO:0006334">
    <property type="term" value="P:nucleosome assembly"/>
    <property type="evidence" value="ECO:0007669"/>
    <property type="project" value="InterPro"/>
</dbReference>
<dbReference type="SMART" id="SM00526">
    <property type="entry name" value="H15"/>
    <property type="match status" value="1"/>
</dbReference>
<feature type="compositionally biased region" description="Basic residues" evidence="4">
    <location>
        <begin position="560"/>
        <end position="569"/>
    </location>
</feature>